<accession>A0ABD3QKB6</accession>
<feature type="region of interest" description="Disordered" evidence="1">
    <location>
        <begin position="56"/>
        <end position="95"/>
    </location>
</feature>
<evidence type="ECO:0000313" key="2">
    <source>
        <dbReference type="EMBL" id="KAL3800883.1"/>
    </source>
</evidence>
<evidence type="ECO:0000256" key="1">
    <source>
        <dbReference type="SAM" id="MobiDB-lite"/>
    </source>
</evidence>
<dbReference type="AlphaFoldDB" id="A0ABD3QKB6"/>
<organism evidence="2 3">
    <name type="scientific">Stephanodiscus triporus</name>
    <dbReference type="NCBI Taxonomy" id="2934178"/>
    <lineage>
        <taxon>Eukaryota</taxon>
        <taxon>Sar</taxon>
        <taxon>Stramenopiles</taxon>
        <taxon>Ochrophyta</taxon>
        <taxon>Bacillariophyta</taxon>
        <taxon>Coscinodiscophyceae</taxon>
        <taxon>Thalassiosirophycidae</taxon>
        <taxon>Stephanodiscales</taxon>
        <taxon>Stephanodiscaceae</taxon>
        <taxon>Stephanodiscus</taxon>
    </lineage>
</organism>
<dbReference type="Proteomes" id="UP001530315">
    <property type="component" value="Unassembled WGS sequence"/>
</dbReference>
<protein>
    <submittedName>
        <fullName evidence="2">Uncharacterized protein</fullName>
    </submittedName>
</protein>
<dbReference type="EMBL" id="JALLAZ020000207">
    <property type="protein sequence ID" value="KAL3800883.1"/>
    <property type="molecule type" value="Genomic_DNA"/>
</dbReference>
<name>A0ABD3QKB6_9STRA</name>
<gene>
    <name evidence="2" type="ORF">ACHAW5_002034</name>
</gene>
<feature type="region of interest" description="Disordered" evidence="1">
    <location>
        <begin position="1"/>
        <end position="38"/>
    </location>
</feature>
<reference evidence="2 3" key="1">
    <citation type="submission" date="2024-10" db="EMBL/GenBank/DDBJ databases">
        <title>Updated reference genomes for cyclostephanoid diatoms.</title>
        <authorList>
            <person name="Roberts W.R."/>
            <person name="Alverson A.J."/>
        </authorList>
    </citation>
    <scope>NUCLEOTIDE SEQUENCE [LARGE SCALE GENOMIC DNA]</scope>
    <source>
        <strain evidence="2 3">AJA276-08</strain>
    </source>
</reference>
<proteinExistence type="predicted"/>
<comment type="caution">
    <text evidence="2">The sequence shown here is derived from an EMBL/GenBank/DDBJ whole genome shotgun (WGS) entry which is preliminary data.</text>
</comment>
<evidence type="ECO:0000313" key="3">
    <source>
        <dbReference type="Proteomes" id="UP001530315"/>
    </source>
</evidence>
<keyword evidence="3" id="KW-1185">Reference proteome</keyword>
<sequence length="125" mass="13361">MEPTEDDLIVPGGGRDVPAAAISATASPRQRARSYDERQTRVKFAPVVIAECDPRRFDERGDEGGGGGRVMRPRSNIGNNARPRSSSCSNSDVGNAAISSTSRGFEAIVEEGVVDCEDPMFSMDL</sequence>
<feature type="compositionally biased region" description="Polar residues" evidence="1">
    <location>
        <begin position="76"/>
        <end position="95"/>
    </location>
</feature>